<dbReference type="EMBL" id="LXQA011013031">
    <property type="protein sequence ID" value="MCI81192.1"/>
    <property type="molecule type" value="Genomic_DNA"/>
</dbReference>
<reference evidence="1 2" key="1">
    <citation type="journal article" date="2018" name="Front. Plant Sci.">
        <title>Red Clover (Trifolium pratense) and Zigzag Clover (T. medium) - A Picture of Genomic Similarities and Differences.</title>
        <authorList>
            <person name="Dluhosova J."/>
            <person name="Istvanek J."/>
            <person name="Nedelnik J."/>
            <person name="Repkova J."/>
        </authorList>
    </citation>
    <scope>NUCLEOTIDE SEQUENCE [LARGE SCALE GENOMIC DNA]</scope>
    <source>
        <strain evidence="2">cv. 10/8</strain>
        <tissue evidence="1">Leaf</tissue>
    </source>
</reference>
<protein>
    <submittedName>
        <fullName evidence="1">Uncharacterized protein</fullName>
    </submittedName>
</protein>
<feature type="non-terminal residue" evidence="1">
    <location>
        <position position="1"/>
    </location>
</feature>
<sequence length="70" mass="7904">YQAATSLHLLASFFDHNIILNENPIFGSNRNADSKETTAGVGTEPECRGYRMKASKHAAKLILYDMFKLW</sequence>
<dbReference type="Proteomes" id="UP000265520">
    <property type="component" value="Unassembled WGS sequence"/>
</dbReference>
<evidence type="ECO:0000313" key="1">
    <source>
        <dbReference type="EMBL" id="MCI81192.1"/>
    </source>
</evidence>
<keyword evidence="2" id="KW-1185">Reference proteome</keyword>
<dbReference type="AlphaFoldDB" id="A0A392V1A8"/>
<evidence type="ECO:0000313" key="2">
    <source>
        <dbReference type="Proteomes" id="UP000265520"/>
    </source>
</evidence>
<accession>A0A392V1A8</accession>
<proteinExistence type="predicted"/>
<organism evidence="1 2">
    <name type="scientific">Trifolium medium</name>
    <dbReference type="NCBI Taxonomy" id="97028"/>
    <lineage>
        <taxon>Eukaryota</taxon>
        <taxon>Viridiplantae</taxon>
        <taxon>Streptophyta</taxon>
        <taxon>Embryophyta</taxon>
        <taxon>Tracheophyta</taxon>
        <taxon>Spermatophyta</taxon>
        <taxon>Magnoliopsida</taxon>
        <taxon>eudicotyledons</taxon>
        <taxon>Gunneridae</taxon>
        <taxon>Pentapetalae</taxon>
        <taxon>rosids</taxon>
        <taxon>fabids</taxon>
        <taxon>Fabales</taxon>
        <taxon>Fabaceae</taxon>
        <taxon>Papilionoideae</taxon>
        <taxon>50 kb inversion clade</taxon>
        <taxon>NPAAA clade</taxon>
        <taxon>Hologalegina</taxon>
        <taxon>IRL clade</taxon>
        <taxon>Trifolieae</taxon>
        <taxon>Trifolium</taxon>
    </lineage>
</organism>
<name>A0A392V1A8_9FABA</name>
<comment type="caution">
    <text evidence="1">The sequence shown here is derived from an EMBL/GenBank/DDBJ whole genome shotgun (WGS) entry which is preliminary data.</text>
</comment>